<gene>
    <name evidence="4" type="ORF">FS935_10030</name>
</gene>
<dbReference type="Proteomes" id="UP000321363">
    <property type="component" value="Unassembled WGS sequence"/>
</dbReference>
<feature type="domain" description="PucR C-terminal helix-turn-helix" evidence="2">
    <location>
        <begin position="347"/>
        <end position="404"/>
    </location>
</feature>
<dbReference type="InterPro" id="IPR025736">
    <property type="entry name" value="PucR_C-HTH_dom"/>
</dbReference>
<sequence>MNEFSYDPFKYHFERLEDVADKISEVLQCPITIEDVNHRLLAYSTHDDCTDQARISTIIGRRVPEKVINSLWKDGTIPQLLKTDEPVRVGQIDEVGLGNRIAISIWKNNEVLGFIWALEIEKHLEENELLLLKKAAQAVKNKMLNLQVRKTKKEERNQEFFWKLLTGHISSEAEIITGFQELNLSLPVPFTIVVFKFPHELNATAEKKLTYMLQTTQQVNIIFHTIDFDEVVILLSSKGASPLTDIKQFTTHMLRQLHERYSFKNVMASIGGICTNPTFIEKSYKEAEAVLTLKKKFPLETKELTSFSELGIYQYLDILYDLRKQSDYVNYSLQKLKEYDKQHSSNLVETLEVFLNLDSHVHDASKALNIHVNTLNYRLKRISEIAEINLKNMNQKLTIYLDLKLDRLSL</sequence>
<dbReference type="Gene3D" id="1.10.10.2840">
    <property type="entry name" value="PucR C-terminal helix-turn-helix domain"/>
    <property type="match status" value="1"/>
</dbReference>
<dbReference type="InterPro" id="IPR051448">
    <property type="entry name" value="CdaR-like_regulators"/>
</dbReference>
<name>A0A5C6W1R8_9BACI</name>
<feature type="domain" description="CdaR GGDEF-like" evidence="3">
    <location>
        <begin position="167"/>
        <end position="292"/>
    </location>
</feature>
<reference evidence="4 5" key="1">
    <citation type="journal article" date="2005" name="Int. J. Syst. Evol. Microbiol.">
        <title>Bacillus litoralis sp. nov., isolated from a tidal flat of the Yellow Sea in Korea.</title>
        <authorList>
            <person name="Yoon J.H."/>
            <person name="Oh T.K."/>
        </authorList>
    </citation>
    <scope>NUCLEOTIDE SEQUENCE [LARGE SCALE GENOMIC DNA]</scope>
    <source>
        <strain evidence="4 5">SW-211</strain>
    </source>
</reference>
<dbReference type="PANTHER" id="PTHR33744">
    <property type="entry name" value="CARBOHYDRATE DIACID REGULATOR"/>
    <property type="match status" value="1"/>
</dbReference>
<evidence type="ECO:0000259" key="3">
    <source>
        <dbReference type="Pfam" id="PF17853"/>
    </source>
</evidence>
<dbReference type="InterPro" id="IPR029016">
    <property type="entry name" value="GAF-like_dom_sf"/>
</dbReference>
<comment type="caution">
    <text evidence="4">The sequence shown here is derived from an EMBL/GenBank/DDBJ whole genome shotgun (WGS) entry which is preliminary data.</text>
</comment>
<evidence type="ECO:0000256" key="1">
    <source>
        <dbReference type="ARBA" id="ARBA00006754"/>
    </source>
</evidence>
<evidence type="ECO:0000313" key="4">
    <source>
        <dbReference type="EMBL" id="TXC91225.1"/>
    </source>
</evidence>
<dbReference type="Pfam" id="PF13556">
    <property type="entry name" value="HTH_30"/>
    <property type="match status" value="1"/>
</dbReference>
<dbReference type="RefSeq" id="WP_146948110.1">
    <property type="nucleotide sequence ID" value="NZ_VOQF01000005.1"/>
</dbReference>
<dbReference type="InterPro" id="IPR042070">
    <property type="entry name" value="PucR_C-HTH_sf"/>
</dbReference>
<dbReference type="AlphaFoldDB" id="A0A5C6W1R8"/>
<keyword evidence="5" id="KW-1185">Reference proteome</keyword>
<comment type="similarity">
    <text evidence="1">Belongs to the CdaR family.</text>
</comment>
<dbReference type="EMBL" id="VOQF01000005">
    <property type="protein sequence ID" value="TXC91225.1"/>
    <property type="molecule type" value="Genomic_DNA"/>
</dbReference>
<dbReference type="Pfam" id="PF17853">
    <property type="entry name" value="GGDEF_2"/>
    <property type="match status" value="1"/>
</dbReference>
<proteinExistence type="inferred from homology"/>
<dbReference type="PANTHER" id="PTHR33744:SF1">
    <property type="entry name" value="DNA-BINDING TRANSCRIPTIONAL ACTIVATOR ADER"/>
    <property type="match status" value="1"/>
</dbReference>
<organism evidence="4 5">
    <name type="scientific">Metabacillus litoralis</name>
    <dbReference type="NCBI Taxonomy" id="152268"/>
    <lineage>
        <taxon>Bacteria</taxon>
        <taxon>Bacillati</taxon>
        <taxon>Bacillota</taxon>
        <taxon>Bacilli</taxon>
        <taxon>Bacillales</taxon>
        <taxon>Bacillaceae</taxon>
        <taxon>Metabacillus</taxon>
    </lineage>
</organism>
<dbReference type="InterPro" id="IPR041522">
    <property type="entry name" value="CdaR_GGDEF"/>
</dbReference>
<evidence type="ECO:0000259" key="2">
    <source>
        <dbReference type="Pfam" id="PF13556"/>
    </source>
</evidence>
<dbReference type="OrthoDB" id="9792148at2"/>
<protein>
    <submittedName>
        <fullName evidence="4">PucR family transcriptional regulator</fullName>
    </submittedName>
</protein>
<evidence type="ECO:0000313" key="5">
    <source>
        <dbReference type="Proteomes" id="UP000321363"/>
    </source>
</evidence>
<accession>A0A5C6W1R8</accession>
<dbReference type="Gene3D" id="3.30.450.40">
    <property type="match status" value="1"/>
</dbReference>